<protein>
    <submittedName>
        <fullName evidence="2">Uncharacterized protein</fullName>
    </submittedName>
</protein>
<feature type="transmembrane region" description="Helical" evidence="1">
    <location>
        <begin position="289"/>
        <end position="309"/>
    </location>
</feature>
<feature type="transmembrane region" description="Helical" evidence="1">
    <location>
        <begin position="160"/>
        <end position="181"/>
    </location>
</feature>
<proteinExistence type="predicted"/>
<feature type="transmembrane region" description="Helical" evidence="1">
    <location>
        <begin position="321"/>
        <end position="342"/>
    </location>
</feature>
<dbReference type="OrthoDB" id="1669814at2759"/>
<evidence type="ECO:0000256" key="1">
    <source>
        <dbReference type="SAM" id="Phobius"/>
    </source>
</evidence>
<keyword evidence="1" id="KW-1133">Transmembrane helix</keyword>
<keyword evidence="1" id="KW-0472">Membrane</keyword>
<accession>A0A2I2GF23</accession>
<dbReference type="GeneID" id="36556193"/>
<reference evidence="2 3" key="1">
    <citation type="submission" date="2016-12" db="EMBL/GenBank/DDBJ databases">
        <title>The genomes of Aspergillus section Nigri reveals drivers in fungal speciation.</title>
        <authorList>
            <consortium name="DOE Joint Genome Institute"/>
            <person name="Vesth T.C."/>
            <person name="Nybo J."/>
            <person name="Theobald S."/>
            <person name="Brandl J."/>
            <person name="Frisvad J.C."/>
            <person name="Nielsen K.F."/>
            <person name="Lyhne E.K."/>
            <person name="Kogle M.E."/>
            <person name="Kuo A."/>
            <person name="Riley R."/>
            <person name="Clum A."/>
            <person name="Nolan M."/>
            <person name="Lipzen A."/>
            <person name="Salamov A."/>
            <person name="Henrissat B."/>
            <person name="Wiebenga A."/>
            <person name="De Vries R.P."/>
            <person name="Grigoriev I.V."/>
            <person name="Mortensen U.H."/>
            <person name="Andersen M.R."/>
            <person name="Baker S.E."/>
        </authorList>
    </citation>
    <scope>NUCLEOTIDE SEQUENCE [LARGE SCALE GENOMIC DNA]</scope>
    <source>
        <strain evidence="2 3">IBT 23096</strain>
    </source>
</reference>
<dbReference type="STRING" id="1392250.A0A2I2GF23"/>
<name>A0A2I2GF23_9EURO</name>
<keyword evidence="3" id="KW-1185">Reference proteome</keyword>
<dbReference type="VEuPathDB" id="FungiDB:P170DRAFT_433435"/>
<dbReference type="EMBL" id="MSFO01000002">
    <property type="protein sequence ID" value="PLB51427.1"/>
    <property type="molecule type" value="Genomic_DNA"/>
</dbReference>
<feature type="transmembrane region" description="Helical" evidence="1">
    <location>
        <begin position="52"/>
        <end position="71"/>
    </location>
</feature>
<dbReference type="AlphaFoldDB" id="A0A2I2GF23"/>
<dbReference type="RefSeq" id="XP_024706729.1">
    <property type="nucleotide sequence ID" value="XM_024848494.1"/>
</dbReference>
<gene>
    <name evidence="2" type="ORF">P170DRAFT_433435</name>
</gene>
<feature type="transmembrane region" description="Helical" evidence="1">
    <location>
        <begin position="230"/>
        <end position="251"/>
    </location>
</feature>
<keyword evidence="1" id="KW-0812">Transmembrane</keyword>
<evidence type="ECO:0000313" key="3">
    <source>
        <dbReference type="Proteomes" id="UP000234275"/>
    </source>
</evidence>
<feature type="transmembrane region" description="Helical" evidence="1">
    <location>
        <begin position="7"/>
        <end position="26"/>
    </location>
</feature>
<feature type="transmembrane region" description="Helical" evidence="1">
    <location>
        <begin position="120"/>
        <end position="139"/>
    </location>
</feature>
<evidence type="ECO:0000313" key="2">
    <source>
        <dbReference type="EMBL" id="PLB51427.1"/>
    </source>
</evidence>
<dbReference type="Proteomes" id="UP000234275">
    <property type="component" value="Unassembled WGS sequence"/>
</dbReference>
<organism evidence="2 3">
    <name type="scientific">Aspergillus steynii IBT 23096</name>
    <dbReference type="NCBI Taxonomy" id="1392250"/>
    <lineage>
        <taxon>Eukaryota</taxon>
        <taxon>Fungi</taxon>
        <taxon>Dikarya</taxon>
        <taxon>Ascomycota</taxon>
        <taxon>Pezizomycotina</taxon>
        <taxon>Eurotiomycetes</taxon>
        <taxon>Eurotiomycetidae</taxon>
        <taxon>Eurotiales</taxon>
        <taxon>Aspergillaceae</taxon>
        <taxon>Aspergillus</taxon>
        <taxon>Aspergillus subgen. Circumdati</taxon>
    </lineage>
</organism>
<comment type="caution">
    <text evidence="2">The sequence shown here is derived from an EMBL/GenBank/DDBJ whole genome shotgun (WGS) entry which is preliminary data.</text>
</comment>
<sequence length="366" mass="40595">MASVSGVWFLFLGVVATALLWGASLWNGTVKELILTAYYGKFQDGTPFHTNYTGFLPLDFPIAVLVAFFYYGTNGSHPGYQHFLVDAYSTLQLAFVWLYVEGLRLEDKPYSVAKPVLWGLLWQAIGGAIAWPIYFFYHIRWFNTRQGPLRPVSLPSAKALPFSFLLGAVLPAVIGMLPTWLPRLPHTHQSILAAWQPDPVWVAVIQAGFTKLFSSPEDASKAVWWTKASLLLSAVACTIGHTYTMWTVLTSSDERLSFARMYIPHLVDGPRDAAALLASGPWLFLQYDLIIYSLASVSWAYLLVARLVTPGALPRLVVLPALFVLGSVILGPGAAVSLALFWREGTVIVNRKDAKLSKRSLNKFKQ</sequence>
<feature type="transmembrane region" description="Helical" evidence="1">
    <location>
        <begin position="83"/>
        <end position="100"/>
    </location>
</feature>